<sequence>MHYSHGLGWRNLVLDGPLTENPVLQASPSFFDPSYLQLRHAYGMLFKLKMSPRPILLQVCTNCRRSTSSCSKPFEAKLERVLENHSSSDFTLATDISGCSSCSTH</sequence>
<dbReference type="GeneID" id="59349183"/>
<evidence type="ECO:0000313" key="2">
    <source>
        <dbReference type="Proteomes" id="UP000636479"/>
    </source>
</evidence>
<dbReference type="AlphaFoldDB" id="A0A8H6S9A3"/>
<dbReference type="Proteomes" id="UP000636479">
    <property type="component" value="Unassembled WGS sequence"/>
</dbReference>
<keyword evidence="2" id="KW-1185">Reference proteome</keyword>
<proteinExistence type="predicted"/>
<protein>
    <submittedName>
        <fullName evidence="1">Uncharacterized protein</fullName>
    </submittedName>
</protein>
<reference evidence="1" key="1">
    <citation type="submission" date="2020-05" db="EMBL/GenBank/DDBJ databases">
        <title>Mycena genomes resolve the evolution of fungal bioluminescence.</title>
        <authorList>
            <person name="Tsai I.J."/>
        </authorList>
    </citation>
    <scope>NUCLEOTIDE SEQUENCE</scope>
    <source>
        <strain evidence="1">171206Taipei</strain>
    </source>
</reference>
<comment type="caution">
    <text evidence="1">The sequence shown here is derived from an EMBL/GenBank/DDBJ whole genome shotgun (WGS) entry which is preliminary data.</text>
</comment>
<gene>
    <name evidence="1" type="ORF">MIND_01007000</name>
</gene>
<organism evidence="1 2">
    <name type="scientific">Mycena indigotica</name>
    <dbReference type="NCBI Taxonomy" id="2126181"/>
    <lineage>
        <taxon>Eukaryota</taxon>
        <taxon>Fungi</taxon>
        <taxon>Dikarya</taxon>
        <taxon>Basidiomycota</taxon>
        <taxon>Agaricomycotina</taxon>
        <taxon>Agaricomycetes</taxon>
        <taxon>Agaricomycetidae</taxon>
        <taxon>Agaricales</taxon>
        <taxon>Marasmiineae</taxon>
        <taxon>Mycenaceae</taxon>
        <taxon>Mycena</taxon>
    </lineage>
</organism>
<accession>A0A8H6S9A3</accession>
<dbReference type="EMBL" id="JACAZF010000009">
    <property type="protein sequence ID" value="KAF7294698.1"/>
    <property type="molecule type" value="Genomic_DNA"/>
</dbReference>
<dbReference type="RefSeq" id="XP_037216061.1">
    <property type="nucleotide sequence ID" value="XM_037366667.1"/>
</dbReference>
<name>A0A8H6S9A3_9AGAR</name>
<evidence type="ECO:0000313" key="1">
    <source>
        <dbReference type="EMBL" id="KAF7294698.1"/>
    </source>
</evidence>